<accession>A0A9P1IKW4</accession>
<protein>
    <recommendedName>
        <fullName evidence="5">Receptor L-domain domain-containing protein</fullName>
    </recommendedName>
</protein>
<evidence type="ECO:0000313" key="3">
    <source>
        <dbReference type="EMBL" id="CAI5445077.1"/>
    </source>
</evidence>
<feature type="chain" id="PRO_5040278681" description="Receptor L-domain domain-containing protein" evidence="2">
    <location>
        <begin position="25"/>
        <end position="229"/>
    </location>
</feature>
<dbReference type="EMBL" id="CANHGI010000003">
    <property type="protein sequence ID" value="CAI5445077.1"/>
    <property type="molecule type" value="Genomic_DNA"/>
</dbReference>
<organism evidence="3 4">
    <name type="scientific">Caenorhabditis angaria</name>
    <dbReference type="NCBI Taxonomy" id="860376"/>
    <lineage>
        <taxon>Eukaryota</taxon>
        <taxon>Metazoa</taxon>
        <taxon>Ecdysozoa</taxon>
        <taxon>Nematoda</taxon>
        <taxon>Chromadorea</taxon>
        <taxon>Rhabditida</taxon>
        <taxon>Rhabditina</taxon>
        <taxon>Rhabditomorpha</taxon>
        <taxon>Rhabditoidea</taxon>
        <taxon>Rhabditidae</taxon>
        <taxon>Peloderinae</taxon>
        <taxon>Caenorhabditis</taxon>
    </lineage>
</organism>
<comment type="caution">
    <text evidence="3">The sequence shown here is derived from an EMBL/GenBank/DDBJ whole genome shotgun (WGS) entry which is preliminary data.</text>
</comment>
<evidence type="ECO:0000256" key="2">
    <source>
        <dbReference type="SAM" id="SignalP"/>
    </source>
</evidence>
<name>A0A9P1IKW4_9PELO</name>
<dbReference type="InterPro" id="IPR036941">
    <property type="entry name" value="Rcpt_L-dom_sf"/>
</dbReference>
<gene>
    <name evidence="3" type="ORF">CAMP_LOCUS7714</name>
</gene>
<dbReference type="AlphaFoldDB" id="A0A9P1IKW4"/>
<keyword evidence="1" id="KW-1133">Transmembrane helix</keyword>
<evidence type="ECO:0000256" key="1">
    <source>
        <dbReference type="SAM" id="Phobius"/>
    </source>
</evidence>
<evidence type="ECO:0008006" key="5">
    <source>
        <dbReference type="Google" id="ProtNLM"/>
    </source>
</evidence>
<keyword evidence="1" id="KW-0472">Membrane</keyword>
<sequence>MTKGIAIFLSVFLLSNMTMNSVDGKMCFATKYSDLIDNCTEVPTHLILDMKNKERDWVIDRLQTITQINQLTISNYIGKIIDFFPALEIIEENLIFERNPKLEGFLFPNLTEIGGSIDFVDDGYVFNLQKNKKNIKYMHYLEQSVGLTNACLNISVKVTDSKEIRELKTSEMKLELMRVILITFIILGMLLMCFSCGAIGNNIRNQKNKRKPFPIINFFKAVRENMYTR</sequence>
<feature type="transmembrane region" description="Helical" evidence="1">
    <location>
        <begin position="176"/>
        <end position="200"/>
    </location>
</feature>
<dbReference type="SUPFAM" id="SSF52058">
    <property type="entry name" value="L domain-like"/>
    <property type="match status" value="1"/>
</dbReference>
<reference evidence="3" key="1">
    <citation type="submission" date="2022-11" db="EMBL/GenBank/DDBJ databases">
        <authorList>
            <person name="Kikuchi T."/>
        </authorList>
    </citation>
    <scope>NUCLEOTIDE SEQUENCE</scope>
    <source>
        <strain evidence="3">PS1010</strain>
    </source>
</reference>
<feature type="signal peptide" evidence="2">
    <location>
        <begin position="1"/>
        <end position="24"/>
    </location>
</feature>
<keyword evidence="1" id="KW-0812">Transmembrane</keyword>
<proteinExistence type="predicted"/>
<keyword evidence="2" id="KW-0732">Signal</keyword>
<evidence type="ECO:0000313" key="4">
    <source>
        <dbReference type="Proteomes" id="UP001152747"/>
    </source>
</evidence>
<keyword evidence="4" id="KW-1185">Reference proteome</keyword>
<dbReference type="Gene3D" id="3.80.20.20">
    <property type="entry name" value="Receptor L-domain"/>
    <property type="match status" value="1"/>
</dbReference>
<dbReference type="Proteomes" id="UP001152747">
    <property type="component" value="Unassembled WGS sequence"/>
</dbReference>